<evidence type="ECO:0000313" key="2">
    <source>
        <dbReference type="EMBL" id="KAG7355386.1"/>
    </source>
</evidence>
<reference evidence="2" key="1">
    <citation type="journal article" date="2021" name="Sci. Rep.">
        <title>Diploid genomic architecture of Nitzschia inconspicua, an elite biomass production diatom.</title>
        <authorList>
            <person name="Oliver A."/>
            <person name="Podell S."/>
            <person name="Pinowska A."/>
            <person name="Traller J.C."/>
            <person name="Smith S.R."/>
            <person name="McClure R."/>
            <person name="Beliaev A."/>
            <person name="Bohutskyi P."/>
            <person name="Hill E.A."/>
            <person name="Rabines A."/>
            <person name="Zheng H."/>
            <person name="Allen L.Z."/>
            <person name="Kuo A."/>
            <person name="Grigoriev I.V."/>
            <person name="Allen A.E."/>
            <person name="Hazlebeck D."/>
            <person name="Allen E.E."/>
        </authorList>
    </citation>
    <scope>NUCLEOTIDE SEQUENCE</scope>
    <source>
        <strain evidence="2">Hildebrandi</strain>
    </source>
</reference>
<evidence type="ECO:0000259" key="1">
    <source>
        <dbReference type="Pfam" id="PF21180"/>
    </source>
</evidence>
<dbReference type="GO" id="GO:0003918">
    <property type="term" value="F:DNA topoisomerase type II (double strand cut, ATP-hydrolyzing) activity"/>
    <property type="evidence" value="ECO:0007669"/>
    <property type="project" value="InterPro"/>
</dbReference>
<dbReference type="Proteomes" id="UP000693970">
    <property type="component" value="Unassembled WGS sequence"/>
</dbReference>
<organism evidence="2 3">
    <name type="scientific">Nitzschia inconspicua</name>
    <dbReference type="NCBI Taxonomy" id="303405"/>
    <lineage>
        <taxon>Eukaryota</taxon>
        <taxon>Sar</taxon>
        <taxon>Stramenopiles</taxon>
        <taxon>Ochrophyta</taxon>
        <taxon>Bacillariophyta</taxon>
        <taxon>Bacillariophyceae</taxon>
        <taxon>Bacillariophycidae</taxon>
        <taxon>Bacillariales</taxon>
        <taxon>Bacillariaceae</taxon>
        <taxon>Nitzschia</taxon>
    </lineage>
</organism>
<dbReference type="AlphaFoldDB" id="A0A9K3L5W6"/>
<dbReference type="GO" id="GO:0007131">
    <property type="term" value="P:reciprocal meiotic recombination"/>
    <property type="evidence" value="ECO:0007669"/>
    <property type="project" value="TreeGrafter"/>
</dbReference>
<reference evidence="2" key="2">
    <citation type="submission" date="2021-04" db="EMBL/GenBank/DDBJ databases">
        <authorList>
            <person name="Podell S."/>
        </authorList>
    </citation>
    <scope>NUCLEOTIDE SEQUENCE</scope>
    <source>
        <strain evidence="2">Hildebrandi</strain>
    </source>
</reference>
<comment type="caution">
    <text evidence="2">The sequence shown here is derived from an EMBL/GenBank/DDBJ whole genome shotgun (WGS) entry which is preliminary data.</text>
</comment>
<dbReference type="Pfam" id="PF21180">
    <property type="entry name" value="TOP6A-Spo11_Toprim"/>
    <property type="match status" value="1"/>
</dbReference>
<dbReference type="GO" id="GO:0000706">
    <property type="term" value="P:meiotic DNA double-strand break processing"/>
    <property type="evidence" value="ECO:0007669"/>
    <property type="project" value="TreeGrafter"/>
</dbReference>
<feature type="domain" description="Topoisomerase 6 subunit A/Spo11 TOPRIM" evidence="1">
    <location>
        <begin position="79"/>
        <end position="161"/>
    </location>
</feature>
<dbReference type="PANTHER" id="PTHR10848:SF0">
    <property type="entry name" value="MEIOTIC RECOMBINATION PROTEIN SPO11"/>
    <property type="match status" value="1"/>
</dbReference>
<gene>
    <name evidence="2" type="ORF">IV203_000072</name>
</gene>
<evidence type="ECO:0000313" key="3">
    <source>
        <dbReference type="Proteomes" id="UP000693970"/>
    </source>
</evidence>
<dbReference type="PANTHER" id="PTHR10848">
    <property type="entry name" value="MEIOTIC RECOMBINATION PROTEIN SPO11"/>
    <property type="match status" value="1"/>
</dbReference>
<sequence length="208" mass="23941">MGTFYATVTTNSSSRIVCDCNPYGVAVLHTYQLEHGTRIERAKQQQHQQQQNTLANEGMVGTAEDGHTITTTTTSSSQLQIQWIGLRPSQEVQQLNLPKSTFQQLSRLDKKRLEYFLDSDHNFGRQGWDPQQRRLELGATKQFKVELEAQHWLGMDYLSNVVVSMIQAQIKVQQQQQQQLLLFWEFWSWWIMPVNAAIIFGGRGSEVP</sequence>
<dbReference type="GO" id="GO:0000228">
    <property type="term" value="C:nuclear chromosome"/>
    <property type="evidence" value="ECO:0007669"/>
    <property type="project" value="TreeGrafter"/>
</dbReference>
<protein>
    <recommendedName>
        <fullName evidence="1">Topoisomerase 6 subunit A/Spo11 TOPRIM domain-containing protein</fullName>
    </recommendedName>
</protein>
<dbReference type="GO" id="GO:0042138">
    <property type="term" value="P:meiotic DNA double-strand break formation"/>
    <property type="evidence" value="ECO:0007669"/>
    <property type="project" value="TreeGrafter"/>
</dbReference>
<keyword evidence="3" id="KW-1185">Reference proteome</keyword>
<dbReference type="GO" id="GO:0003677">
    <property type="term" value="F:DNA binding"/>
    <property type="evidence" value="ECO:0007669"/>
    <property type="project" value="InterPro"/>
</dbReference>
<dbReference type="OrthoDB" id="43781at2759"/>
<dbReference type="InterPro" id="IPR002815">
    <property type="entry name" value="Spo11/TopoVI_A"/>
</dbReference>
<accession>A0A9K3L5W6</accession>
<dbReference type="EMBL" id="JAGRRH010000015">
    <property type="protein sequence ID" value="KAG7355386.1"/>
    <property type="molecule type" value="Genomic_DNA"/>
</dbReference>
<proteinExistence type="predicted"/>
<dbReference type="InterPro" id="IPR034136">
    <property type="entry name" value="TOPRIM_Topo6A/Spo11"/>
</dbReference>
<name>A0A9K3L5W6_9STRA</name>